<dbReference type="AlphaFoldDB" id="G3I974"/>
<reference evidence="2" key="1">
    <citation type="journal article" date="2011" name="Nat. Biotechnol.">
        <title>The genomic sequence of the Chinese hamster ovary (CHO)-K1 cell line.</title>
        <authorList>
            <person name="Xu X."/>
            <person name="Nagarajan H."/>
            <person name="Lewis N.E."/>
            <person name="Pan S."/>
            <person name="Cai Z."/>
            <person name="Liu X."/>
            <person name="Chen W."/>
            <person name="Xie M."/>
            <person name="Wang W."/>
            <person name="Hammond S."/>
            <person name="Andersen M.R."/>
            <person name="Neff N."/>
            <person name="Passarelli B."/>
            <person name="Koh W."/>
            <person name="Fan H.C."/>
            <person name="Wang J."/>
            <person name="Gui Y."/>
            <person name="Lee K.H."/>
            <person name="Betenbaugh M.J."/>
            <person name="Quake S.R."/>
            <person name="Famili I."/>
            <person name="Palsson B.O."/>
            <person name="Wang J."/>
        </authorList>
    </citation>
    <scope>NUCLEOTIDE SEQUENCE [LARGE SCALE GENOMIC DNA]</scope>
    <source>
        <strain evidence="2">CHO K1 cell line</strain>
    </source>
</reference>
<dbReference type="Proteomes" id="UP000001075">
    <property type="component" value="Unassembled WGS sequence"/>
</dbReference>
<dbReference type="InParanoid" id="G3I974"/>
<dbReference type="EMBL" id="JH001575">
    <property type="protein sequence ID" value="EGV99111.1"/>
    <property type="molecule type" value="Genomic_DNA"/>
</dbReference>
<gene>
    <name evidence="1" type="ORF">I79_020108</name>
</gene>
<protein>
    <submittedName>
        <fullName evidence="1">Uncharacterized protein</fullName>
    </submittedName>
</protein>
<proteinExistence type="predicted"/>
<evidence type="ECO:0000313" key="2">
    <source>
        <dbReference type="Proteomes" id="UP000001075"/>
    </source>
</evidence>
<sequence>MPLGPYYPATLVRLRSRGGVGTAACHRGFPLVCEAAGAEGLGAREPHVASGGPSLWWPWLGLSGPAGSADRHLPSTLCPQATWDTRLRAGNCRSWEQEQESGEPR</sequence>
<organism evidence="1 2">
    <name type="scientific">Cricetulus griseus</name>
    <name type="common">Chinese hamster</name>
    <name type="synonym">Cricetulus barabensis griseus</name>
    <dbReference type="NCBI Taxonomy" id="10029"/>
    <lineage>
        <taxon>Eukaryota</taxon>
        <taxon>Metazoa</taxon>
        <taxon>Chordata</taxon>
        <taxon>Craniata</taxon>
        <taxon>Vertebrata</taxon>
        <taxon>Euteleostomi</taxon>
        <taxon>Mammalia</taxon>
        <taxon>Eutheria</taxon>
        <taxon>Euarchontoglires</taxon>
        <taxon>Glires</taxon>
        <taxon>Rodentia</taxon>
        <taxon>Myomorpha</taxon>
        <taxon>Muroidea</taxon>
        <taxon>Cricetidae</taxon>
        <taxon>Cricetinae</taxon>
        <taxon>Cricetulus</taxon>
    </lineage>
</organism>
<evidence type="ECO:0000313" key="1">
    <source>
        <dbReference type="EMBL" id="EGV99111.1"/>
    </source>
</evidence>
<accession>G3I974</accession>
<name>G3I974_CRIGR</name>